<protein>
    <submittedName>
        <fullName evidence="5">MarR family transcriptional regulator</fullName>
    </submittedName>
</protein>
<evidence type="ECO:0000259" key="4">
    <source>
        <dbReference type="PROSITE" id="PS50995"/>
    </source>
</evidence>
<evidence type="ECO:0000313" key="6">
    <source>
        <dbReference type="Proteomes" id="UP001243286"/>
    </source>
</evidence>
<keyword evidence="3" id="KW-0804">Transcription</keyword>
<dbReference type="Pfam" id="PF12802">
    <property type="entry name" value="MarR_2"/>
    <property type="match status" value="1"/>
</dbReference>
<dbReference type="InterPro" id="IPR036390">
    <property type="entry name" value="WH_DNA-bd_sf"/>
</dbReference>
<dbReference type="PRINTS" id="PR00598">
    <property type="entry name" value="HTHMARR"/>
</dbReference>
<dbReference type="PROSITE" id="PS50995">
    <property type="entry name" value="HTH_MARR_2"/>
    <property type="match status" value="1"/>
</dbReference>
<dbReference type="RefSeq" id="WP_282356639.1">
    <property type="nucleotide sequence ID" value="NZ_JASBQV010000017.1"/>
</dbReference>
<dbReference type="Gene3D" id="1.10.10.10">
    <property type="entry name" value="Winged helix-like DNA-binding domain superfamily/Winged helix DNA-binding domain"/>
    <property type="match status" value="1"/>
</dbReference>
<keyword evidence="6" id="KW-1185">Reference proteome</keyword>
<accession>A0ABT6R3L1</accession>
<keyword evidence="2" id="KW-0238">DNA-binding</keyword>
<dbReference type="PANTHER" id="PTHR42756">
    <property type="entry name" value="TRANSCRIPTIONAL REGULATOR, MARR"/>
    <property type="match status" value="1"/>
</dbReference>
<sequence>MSAHQEDLLGQLSKVARLVKRDIDVALAPFSLHTGQWALIKAVAILEPVSQVALSKYLVIEKPAVTKTVTRLETLGFISRTGSGRKRTVTLTRQAHDIFEAMDQAVQAAHQRFLETLSNDEQQMMGSILTHLLATHRPDEQEELH</sequence>
<feature type="domain" description="HTH marR-type" evidence="4">
    <location>
        <begin position="5"/>
        <end position="134"/>
    </location>
</feature>
<dbReference type="InterPro" id="IPR000835">
    <property type="entry name" value="HTH_MarR-typ"/>
</dbReference>
<evidence type="ECO:0000313" key="5">
    <source>
        <dbReference type="EMBL" id="MDI3235539.1"/>
    </source>
</evidence>
<dbReference type="Proteomes" id="UP001243286">
    <property type="component" value="Unassembled WGS sequence"/>
</dbReference>
<name>A0ABT6R3L1_9BACL</name>
<evidence type="ECO:0000256" key="3">
    <source>
        <dbReference type="ARBA" id="ARBA00023163"/>
    </source>
</evidence>
<gene>
    <name evidence="5" type="ORF">QK289_11010</name>
</gene>
<proteinExistence type="predicted"/>
<reference evidence="5 6" key="1">
    <citation type="submission" date="2023-04" db="EMBL/GenBank/DDBJ databases">
        <title>Antarctic isolates genomes.</title>
        <authorList>
            <person name="Dimov S.G."/>
        </authorList>
    </citation>
    <scope>NUCLEOTIDE SEQUENCE [LARGE SCALE GENOMIC DNA]</scope>
    <source>
        <strain evidence="5 6">AL19</strain>
    </source>
</reference>
<evidence type="ECO:0000256" key="1">
    <source>
        <dbReference type="ARBA" id="ARBA00023015"/>
    </source>
</evidence>
<organism evidence="5 6">
    <name type="scientific">Exiguobacterium antarcticum</name>
    <dbReference type="NCBI Taxonomy" id="132920"/>
    <lineage>
        <taxon>Bacteria</taxon>
        <taxon>Bacillati</taxon>
        <taxon>Bacillota</taxon>
        <taxon>Bacilli</taxon>
        <taxon>Bacillales</taxon>
        <taxon>Bacillales Family XII. Incertae Sedis</taxon>
        <taxon>Exiguobacterium</taxon>
    </lineage>
</organism>
<dbReference type="SMART" id="SM00347">
    <property type="entry name" value="HTH_MARR"/>
    <property type="match status" value="1"/>
</dbReference>
<dbReference type="SUPFAM" id="SSF46785">
    <property type="entry name" value="Winged helix' DNA-binding domain"/>
    <property type="match status" value="1"/>
</dbReference>
<evidence type="ECO:0000256" key="2">
    <source>
        <dbReference type="ARBA" id="ARBA00023125"/>
    </source>
</evidence>
<comment type="caution">
    <text evidence="5">The sequence shown here is derived from an EMBL/GenBank/DDBJ whole genome shotgun (WGS) entry which is preliminary data.</text>
</comment>
<dbReference type="InterPro" id="IPR036388">
    <property type="entry name" value="WH-like_DNA-bd_sf"/>
</dbReference>
<dbReference type="EMBL" id="JASBQV010000017">
    <property type="protein sequence ID" value="MDI3235539.1"/>
    <property type="molecule type" value="Genomic_DNA"/>
</dbReference>
<dbReference type="PANTHER" id="PTHR42756:SF1">
    <property type="entry name" value="TRANSCRIPTIONAL REPRESSOR OF EMRAB OPERON"/>
    <property type="match status" value="1"/>
</dbReference>
<keyword evidence="1" id="KW-0805">Transcription regulation</keyword>